<gene>
    <name evidence="7" type="ordered locus">UWK_00080</name>
</gene>
<evidence type="ECO:0000256" key="1">
    <source>
        <dbReference type="ARBA" id="ARBA00004651"/>
    </source>
</evidence>
<dbReference type="OrthoDB" id="9804822at2"/>
<dbReference type="HOGENOM" id="CLU_079569_0_1_7"/>
<feature type="transmembrane region" description="Helical" evidence="6">
    <location>
        <begin position="127"/>
        <end position="145"/>
    </location>
</feature>
<dbReference type="PANTHER" id="PTHR30086">
    <property type="entry name" value="ARGININE EXPORTER PROTEIN ARGO"/>
    <property type="match status" value="1"/>
</dbReference>
<feature type="transmembrane region" description="Helical" evidence="6">
    <location>
        <begin position="183"/>
        <end position="203"/>
    </location>
</feature>
<evidence type="ECO:0000256" key="3">
    <source>
        <dbReference type="ARBA" id="ARBA00022692"/>
    </source>
</evidence>
<dbReference type="KEGG" id="dsf:UWK_00080"/>
<evidence type="ECO:0000313" key="7">
    <source>
        <dbReference type="EMBL" id="AGF76668.1"/>
    </source>
</evidence>
<evidence type="ECO:0000256" key="2">
    <source>
        <dbReference type="ARBA" id="ARBA00022475"/>
    </source>
</evidence>
<keyword evidence="2" id="KW-1003">Cell membrane</keyword>
<comment type="subcellular location">
    <subcellularLocation>
        <location evidence="1">Cell membrane</location>
        <topology evidence="1">Multi-pass membrane protein</topology>
    </subcellularLocation>
</comment>
<dbReference type="EMBL" id="CP003985">
    <property type="protein sequence ID" value="AGF76668.1"/>
    <property type="molecule type" value="Genomic_DNA"/>
</dbReference>
<keyword evidence="8" id="KW-1185">Reference proteome</keyword>
<feature type="transmembrane region" description="Helical" evidence="6">
    <location>
        <begin position="44"/>
        <end position="67"/>
    </location>
</feature>
<keyword evidence="4 6" id="KW-1133">Transmembrane helix</keyword>
<dbReference type="RefSeq" id="WP_015402367.1">
    <property type="nucleotide sequence ID" value="NC_020304.1"/>
</dbReference>
<dbReference type="GO" id="GO:0005886">
    <property type="term" value="C:plasma membrane"/>
    <property type="evidence" value="ECO:0007669"/>
    <property type="project" value="UniProtKB-SubCell"/>
</dbReference>
<dbReference type="GO" id="GO:0015171">
    <property type="term" value="F:amino acid transmembrane transporter activity"/>
    <property type="evidence" value="ECO:0007669"/>
    <property type="project" value="TreeGrafter"/>
</dbReference>
<keyword evidence="3 6" id="KW-0812">Transmembrane</keyword>
<dbReference type="InterPro" id="IPR001123">
    <property type="entry name" value="LeuE-type"/>
</dbReference>
<feature type="transmembrane region" description="Helical" evidence="6">
    <location>
        <begin position="74"/>
        <end position="92"/>
    </location>
</feature>
<evidence type="ECO:0000313" key="8">
    <source>
        <dbReference type="Proteomes" id="UP000011721"/>
    </source>
</evidence>
<dbReference type="AlphaFoldDB" id="M1NZH4"/>
<dbReference type="PIRSF" id="PIRSF006324">
    <property type="entry name" value="LeuE"/>
    <property type="match status" value="1"/>
</dbReference>
<dbReference type="STRING" id="1167006.UWK_00080"/>
<dbReference type="Pfam" id="PF01810">
    <property type="entry name" value="LysE"/>
    <property type="match status" value="1"/>
</dbReference>
<proteinExistence type="predicted"/>
<accession>M1NZH4</accession>
<dbReference type="eggNOG" id="COG1280">
    <property type="taxonomic scope" value="Bacteria"/>
</dbReference>
<name>M1NZH4_DESSD</name>
<reference evidence="8" key="1">
    <citation type="journal article" date="2013" name="Stand. Genomic Sci.">
        <title>Complete genome sequence of Desulfocapsa sulfexigens, a marine deltaproteobacterium specialized in disproportionating inorganic sulfur compounds.</title>
        <authorList>
            <person name="Finster K.W."/>
            <person name="Kjeldsen K.U."/>
            <person name="Kube M."/>
            <person name="Reinhardt R."/>
            <person name="Mussmann M."/>
            <person name="Amann R."/>
            <person name="Schreiber L."/>
        </authorList>
    </citation>
    <scope>NUCLEOTIDE SEQUENCE [LARGE SCALE GENOMIC DNA]</scope>
    <source>
        <strain evidence="8">DSM 10523 / SB164P1</strain>
    </source>
</reference>
<sequence>MTFAAWFSLATICILGAMSPGPSLAVVLKNTLAGGRAEGVKTALAHGFGVGLYAFATVAGLAVLIIGSPLAFTVIQWLGALFLAYLGIRAIAGSTGLSDAAQTDTGACYRGNGLRSGFLTAFLNPKLAIFFAALFSQFVSAQALLPEKIIMALTAAFIDAGWYLLVVLVLSHSKVLSVLRSRAALLEKVFGILLLLLAFRMVFSGSI</sequence>
<feature type="transmembrane region" description="Helical" evidence="6">
    <location>
        <begin position="152"/>
        <end position="171"/>
    </location>
</feature>
<evidence type="ECO:0000256" key="4">
    <source>
        <dbReference type="ARBA" id="ARBA00022989"/>
    </source>
</evidence>
<evidence type="ECO:0000256" key="6">
    <source>
        <dbReference type="SAM" id="Phobius"/>
    </source>
</evidence>
<protein>
    <submittedName>
        <fullName evidence="7">Putative threonine efflux protein</fullName>
    </submittedName>
</protein>
<keyword evidence="5 6" id="KW-0472">Membrane</keyword>
<dbReference type="PANTHER" id="PTHR30086:SF16">
    <property type="entry name" value="AMINO ACID EFFLUX PERMEASE RHTB FAMILY"/>
    <property type="match status" value="1"/>
</dbReference>
<evidence type="ECO:0000256" key="5">
    <source>
        <dbReference type="ARBA" id="ARBA00023136"/>
    </source>
</evidence>
<dbReference type="Proteomes" id="UP000011721">
    <property type="component" value="Chromosome"/>
</dbReference>
<organism evidence="7 8">
    <name type="scientific">Desulfocapsa sulfexigens (strain DSM 10523 / SB164P1)</name>
    <dbReference type="NCBI Taxonomy" id="1167006"/>
    <lineage>
        <taxon>Bacteria</taxon>
        <taxon>Pseudomonadati</taxon>
        <taxon>Thermodesulfobacteriota</taxon>
        <taxon>Desulfobulbia</taxon>
        <taxon>Desulfobulbales</taxon>
        <taxon>Desulfocapsaceae</taxon>
        <taxon>Desulfocapsa</taxon>
    </lineage>
</organism>